<comment type="function">
    <text evidence="6">RNaseP catalyzes the removal of the 5'-leader sequence from pre-tRNA to produce the mature 5'-terminus. It can also cleave other RNA substrates such as 4.5S RNA. The protein component plays an auxiliary but essential role in vivo by binding to the 5'-leader sequence and broadening the substrate specificity of the ribozyme.</text>
</comment>
<gene>
    <name evidence="6 8" type="primary">rnpA</name>
    <name evidence="8" type="ORF">KDH_52370</name>
</gene>
<sequence>MALNRAFRLRKNSDFQRVRQQGGSTASRLLILAWKPNDQATLRVGFVVSKRISKRAVQRNYIKRLLAEAVRPLLADIPPGWDIVFSARNQIVGVRLPVLIQDVSTLLRRARLLEGSAHPVETKELNTRKGF</sequence>
<evidence type="ECO:0000256" key="1">
    <source>
        <dbReference type="ARBA" id="ARBA00022694"/>
    </source>
</evidence>
<dbReference type="NCBIfam" id="TIGR00188">
    <property type="entry name" value="rnpA"/>
    <property type="match status" value="1"/>
</dbReference>
<evidence type="ECO:0000256" key="7">
    <source>
        <dbReference type="NCBIfam" id="TIGR00188"/>
    </source>
</evidence>
<comment type="similarity">
    <text evidence="6">Belongs to the RnpA family.</text>
</comment>
<dbReference type="Pfam" id="PF00825">
    <property type="entry name" value="Ribonuclease_P"/>
    <property type="match status" value="1"/>
</dbReference>
<dbReference type="EMBL" id="BSRI01000002">
    <property type="protein sequence ID" value="GLV58404.1"/>
    <property type="molecule type" value="Genomic_DNA"/>
</dbReference>
<comment type="subunit">
    <text evidence="6">Consists of a catalytic RNA component (M1 or rnpB) and a protein subunit.</text>
</comment>
<evidence type="ECO:0000313" key="8">
    <source>
        <dbReference type="EMBL" id="GLV58404.1"/>
    </source>
</evidence>
<evidence type="ECO:0000256" key="5">
    <source>
        <dbReference type="ARBA" id="ARBA00022884"/>
    </source>
</evidence>
<proteinExistence type="inferred from homology"/>
<comment type="caution">
    <text evidence="8">The sequence shown here is derived from an EMBL/GenBank/DDBJ whole genome shotgun (WGS) entry which is preliminary data.</text>
</comment>
<dbReference type="InterPro" id="IPR000100">
    <property type="entry name" value="RNase_P"/>
</dbReference>
<dbReference type="Proteomes" id="UP001344906">
    <property type="component" value="Unassembled WGS sequence"/>
</dbReference>
<evidence type="ECO:0000256" key="2">
    <source>
        <dbReference type="ARBA" id="ARBA00022722"/>
    </source>
</evidence>
<dbReference type="PANTHER" id="PTHR33992">
    <property type="entry name" value="RIBONUCLEASE P PROTEIN COMPONENT"/>
    <property type="match status" value="1"/>
</dbReference>
<name>A0ABQ6FVW1_9CHLR</name>
<evidence type="ECO:0000313" key="9">
    <source>
        <dbReference type="Proteomes" id="UP001344906"/>
    </source>
</evidence>
<keyword evidence="5 6" id="KW-0694">RNA-binding</keyword>
<evidence type="ECO:0000256" key="3">
    <source>
        <dbReference type="ARBA" id="ARBA00022759"/>
    </source>
</evidence>
<dbReference type="PANTHER" id="PTHR33992:SF1">
    <property type="entry name" value="RIBONUCLEASE P PROTEIN COMPONENT"/>
    <property type="match status" value="1"/>
</dbReference>
<protein>
    <recommendedName>
        <fullName evidence="6 7">Ribonuclease P protein component</fullName>
        <shortName evidence="6">RNase P protein</shortName>
        <shortName evidence="6">RNaseP protein</shortName>
        <ecNumber evidence="6 7">3.1.26.5</ecNumber>
    </recommendedName>
    <alternativeName>
        <fullName evidence="6">Protein C5</fullName>
    </alternativeName>
</protein>
<comment type="catalytic activity">
    <reaction evidence="6">
        <text>Endonucleolytic cleavage of RNA, removing 5'-extranucleotides from tRNA precursor.</text>
        <dbReference type="EC" id="3.1.26.5"/>
    </reaction>
</comment>
<keyword evidence="3 6" id="KW-0255">Endonuclease</keyword>
<dbReference type="InterPro" id="IPR020568">
    <property type="entry name" value="Ribosomal_Su5_D2-typ_SF"/>
</dbReference>
<evidence type="ECO:0000256" key="6">
    <source>
        <dbReference type="HAMAP-Rule" id="MF_00227"/>
    </source>
</evidence>
<dbReference type="EC" id="3.1.26.5" evidence="6 7"/>
<dbReference type="SUPFAM" id="SSF54211">
    <property type="entry name" value="Ribosomal protein S5 domain 2-like"/>
    <property type="match status" value="1"/>
</dbReference>
<keyword evidence="1 6" id="KW-0819">tRNA processing</keyword>
<keyword evidence="9" id="KW-1185">Reference proteome</keyword>
<dbReference type="HAMAP" id="MF_00227">
    <property type="entry name" value="RNase_P"/>
    <property type="match status" value="1"/>
</dbReference>
<dbReference type="RefSeq" id="WP_420917172.1">
    <property type="nucleotide sequence ID" value="NZ_BSRI01000002.1"/>
</dbReference>
<reference evidence="8 9" key="1">
    <citation type="submission" date="2023-02" db="EMBL/GenBank/DDBJ databases">
        <title>Dictyobacter halimunensis sp. nov., a new member of the class Ktedonobacteria from forest soil in a geothermal area.</title>
        <authorList>
            <person name="Rachmania M.K."/>
            <person name="Ningsih F."/>
            <person name="Sakai Y."/>
            <person name="Yabe S."/>
            <person name="Yokota A."/>
            <person name="Sjamsuridzal W."/>
        </authorList>
    </citation>
    <scope>NUCLEOTIDE SEQUENCE [LARGE SCALE GENOMIC DNA]</scope>
    <source>
        <strain evidence="8 9">S3.2.2.5</strain>
    </source>
</reference>
<dbReference type="Gene3D" id="3.30.230.10">
    <property type="match status" value="1"/>
</dbReference>
<dbReference type="InterPro" id="IPR014721">
    <property type="entry name" value="Ribsml_uS5_D2-typ_fold_subgr"/>
</dbReference>
<keyword evidence="2 6" id="KW-0540">Nuclease</keyword>
<accession>A0ABQ6FVW1</accession>
<keyword evidence="4 6" id="KW-0378">Hydrolase</keyword>
<organism evidence="8 9">
    <name type="scientific">Dictyobacter halimunensis</name>
    <dbReference type="NCBI Taxonomy" id="3026934"/>
    <lineage>
        <taxon>Bacteria</taxon>
        <taxon>Bacillati</taxon>
        <taxon>Chloroflexota</taxon>
        <taxon>Ktedonobacteria</taxon>
        <taxon>Ktedonobacterales</taxon>
        <taxon>Dictyobacteraceae</taxon>
        <taxon>Dictyobacter</taxon>
    </lineage>
</organism>
<evidence type="ECO:0000256" key="4">
    <source>
        <dbReference type="ARBA" id="ARBA00022801"/>
    </source>
</evidence>